<evidence type="ECO:0000256" key="1">
    <source>
        <dbReference type="ARBA" id="ARBA00022679"/>
    </source>
</evidence>
<evidence type="ECO:0000313" key="4">
    <source>
        <dbReference type="Proteomes" id="UP000502677"/>
    </source>
</evidence>
<dbReference type="Gene3D" id="3.90.550.10">
    <property type="entry name" value="Spore Coat Polysaccharide Biosynthesis Protein SpsA, Chain A"/>
    <property type="match status" value="1"/>
</dbReference>
<protein>
    <submittedName>
        <fullName evidence="3">NTP transferase domain-containing protein</fullName>
    </submittedName>
</protein>
<organism evidence="3 4">
    <name type="scientific">Leucobacter viscericola</name>
    <dbReference type="NCBI Taxonomy" id="2714935"/>
    <lineage>
        <taxon>Bacteria</taxon>
        <taxon>Bacillati</taxon>
        <taxon>Actinomycetota</taxon>
        <taxon>Actinomycetes</taxon>
        <taxon>Micrococcales</taxon>
        <taxon>Microbacteriaceae</taxon>
        <taxon>Leucobacter</taxon>
    </lineage>
</organism>
<dbReference type="Pfam" id="PF12804">
    <property type="entry name" value="NTP_transf_3"/>
    <property type="match status" value="1"/>
</dbReference>
<dbReference type="PANTHER" id="PTHR19136">
    <property type="entry name" value="MOLYBDENUM COFACTOR GUANYLYLTRANSFERASE"/>
    <property type="match status" value="1"/>
</dbReference>
<gene>
    <name evidence="3" type="ORF">G7068_04165</name>
</gene>
<dbReference type="SUPFAM" id="SSF53448">
    <property type="entry name" value="Nucleotide-diphospho-sugar transferases"/>
    <property type="match status" value="1"/>
</dbReference>
<dbReference type="GO" id="GO:0016779">
    <property type="term" value="F:nucleotidyltransferase activity"/>
    <property type="evidence" value="ECO:0007669"/>
    <property type="project" value="UniProtKB-ARBA"/>
</dbReference>
<dbReference type="InterPro" id="IPR029044">
    <property type="entry name" value="Nucleotide-diphossugar_trans"/>
</dbReference>
<evidence type="ECO:0000259" key="2">
    <source>
        <dbReference type="Pfam" id="PF12804"/>
    </source>
</evidence>
<sequence length="221" mass="23456">MNRLAFDAVVLAGGRGSRLGGVDKATLTLGGERLVDRAVAAVRAAGAEHVVVVGPDHAGGDGVIVVREDPPFAGPLAALAAALPALHSEWVLLLSCDLVRPDRVCEALVGTTAPVILRELANRRISPEETDTGLQSTGSFDGCALRDSEGRPQWLAGLYRVTSLRTGAQRLGTDLENAPLRRLLGTLDLHWIDALPEVTADIDNPDDLERARTLNAQRRTP</sequence>
<name>A0A6G7XD24_9MICO</name>
<accession>A0A6G7XD24</accession>
<dbReference type="Proteomes" id="UP000502677">
    <property type="component" value="Chromosome"/>
</dbReference>
<evidence type="ECO:0000313" key="3">
    <source>
        <dbReference type="EMBL" id="QIK62494.1"/>
    </source>
</evidence>
<dbReference type="KEGG" id="lvi:G7068_04165"/>
<dbReference type="InterPro" id="IPR025877">
    <property type="entry name" value="MobA-like_NTP_Trfase"/>
</dbReference>
<keyword evidence="4" id="KW-1185">Reference proteome</keyword>
<keyword evidence="1 3" id="KW-0808">Transferase</keyword>
<proteinExistence type="predicted"/>
<feature type="domain" description="MobA-like NTP transferase" evidence="2">
    <location>
        <begin position="8"/>
        <end position="111"/>
    </location>
</feature>
<dbReference type="AlphaFoldDB" id="A0A6G7XD24"/>
<dbReference type="EMBL" id="CP049863">
    <property type="protein sequence ID" value="QIK62494.1"/>
    <property type="molecule type" value="Genomic_DNA"/>
</dbReference>
<dbReference type="RefSeq" id="WP_166289335.1">
    <property type="nucleotide sequence ID" value="NZ_CP049863.1"/>
</dbReference>
<dbReference type="PANTHER" id="PTHR19136:SF81">
    <property type="entry name" value="MOLYBDENUM COFACTOR GUANYLYLTRANSFERASE"/>
    <property type="match status" value="1"/>
</dbReference>
<reference evidence="3 4" key="1">
    <citation type="submission" date="2020-03" db="EMBL/GenBank/DDBJ databases">
        <title>Leucobacter sp. nov., isolated from beetles.</title>
        <authorList>
            <person name="Hyun D.-W."/>
            <person name="Bae J.-W."/>
        </authorList>
    </citation>
    <scope>NUCLEOTIDE SEQUENCE [LARGE SCALE GENOMIC DNA]</scope>
    <source>
        <strain evidence="3 4">HDW9C</strain>
    </source>
</reference>